<accession>A0A7S8C512</accession>
<evidence type="ECO:0000256" key="1">
    <source>
        <dbReference type="SAM" id="SignalP"/>
    </source>
</evidence>
<keyword evidence="3" id="KW-1185">Reference proteome</keyword>
<reference evidence="2 3" key="1">
    <citation type="submission" date="2020-06" db="EMBL/GenBank/DDBJ databases">
        <title>Genome sequence of 2 isolates from Red Sea Mangroves.</title>
        <authorList>
            <person name="Sefrji F."/>
            <person name="Michoud G."/>
            <person name="Merlino G."/>
            <person name="Daffonchio D."/>
        </authorList>
    </citation>
    <scope>NUCLEOTIDE SEQUENCE [LARGE SCALE GENOMIC DNA]</scope>
    <source>
        <strain evidence="2 3">R1DC25</strain>
    </source>
</reference>
<dbReference type="EMBL" id="CP058214">
    <property type="protein sequence ID" value="QPC43461.1"/>
    <property type="molecule type" value="Genomic_DNA"/>
</dbReference>
<dbReference type="Proteomes" id="UP000593594">
    <property type="component" value="Chromosome"/>
</dbReference>
<dbReference type="AlphaFoldDB" id="A0A7S8C512"/>
<evidence type="ECO:0008006" key="4">
    <source>
        <dbReference type="Google" id="ProtNLM"/>
    </source>
</evidence>
<evidence type="ECO:0000313" key="3">
    <source>
        <dbReference type="Proteomes" id="UP000593594"/>
    </source>
</evidence>
<feature type="signal peptide" evidence="1">
    <location>
        <begin position="1"/>
        <end position="23"/>
    </location>
</feature>
<sequence>MKSTASVFFVLAISLPLALGACASRQPDTTLPPSITQDATFMSWLAGLDNAVDQDPKYRRIPLDSPAQTNEFAAHLHDLYRGRTSEAEFRSWVNSRYPGHAYEQNVIIRYLDQYGPRRS</sequence>
<keyword evidence="1" id="KW-0732">Signal</keyword>
<evidence type="ECO:0000313" key="2">
    <source>
        <dbReference type="EMBL" id="QPC43461.1"/>
    </source>
</evidence>
<name>A0A7S8C512_9HYPH</name>
<organism evidence="2 3">
    <name type="scientific">Kaustia mangrovi</name>
    <dbReference type="NCBI Taxonomy" id="2593653"/>
    <lineage>
        <taxon>Bacteria</taxon>
        <taxon>Pseudomonadati</taxon>
        <taxon>Pseudomonadota</taxon>
        <taxon>Alphaproteobacteria</taxon>
        <taxon>Hyphomicrobiales</taxon>
        <taxon>Parvibaculaceae</taxon>
        <taxon>Kaustia</taxon>
    </lineage>
</organism>
<protein>
    <recommendedName>
        <fullName evidence="4">DUF1549 domain-containing protein</fullName>
    </recommendedName>
</protein>
<dbReference type="KEGG" id="kmn:HW532_12615"/>
<gene>
    <name evidence="2" type="ORF">HW532_12615</name>
</gene>
<proteinExistence type="predicted"/>
<dbReference type="PROSITE" id="PS51257">
    <property type="entry name" value="PROKAR_LIPOPROTEIN"/>
    <property type="match status" value="1"/>
</dbReference>
<feature type="chain" id="PRO_5032307997" description="DUF1549 domain-containing protein" evidence="1">
    <location>
        <begin position="24"/>
        <end position="119"/>
    </location>
</feature>
<dbReference type="RefSeq" id="WP_213160824.1">
    <property type="nucleotide sequence ID" value="NZ_CP058214.1"/>
</dbReference>